<dbReference type="InterPro" id="IPR050321">
    <property type="entry name" value="Glycosyltr_2/OpgH_subfam"/>
</dbReference>
<reference evidence="9 10" key="1">
    <citation type="submission" date="2020-10" db="EMBL/GenBank/DDBJ databases">
        <title>Thermofilum lucidum 3507LT sp. nov. a novel member of Thermofilaceae family isolated from Chile hot spring, and proposal of description order Thermofilales.</title>
        <authorList>
            <person name="Zayulina K.S."/>
            <person name="Elcheninov A.G."/>
            <person name="Toshchakov S.V."/>
            <person name="Kublanov I.V."/>
        </authorList>
    </citation>
    <scope>NUCLEOTIDE SEQUENCE [LARGE SCALE GENOMIC DNA]</scope>
    <source>
        <strain evidence="9 10">3507LT</strain>
    </source>
</reference>
<dbReference type="GO" id="GO:0016757">
    <property type="term" value="F:glycosyltransferase activity"/>
    <property type="evidence" value="ECO:0007669"/>
    <property type="project" value="UniProtKB-KW"/>
</dbReference>
<protein>
    <submittedName>
        <fullName evidence="9">Glycosyltransferase family 2 protein</fullName>
    </submittedName>
</protein>
<dbReference type="PANTHER" id="PTHR43867">
    <property type="entry name" value="CELLULOSE SYNTHASE CATALYTIC SUBUNIT A [UDP-FORMING]"/>
    <property type="match status" value="1"/>
</dbReference>
<evidence type="ECO:0000256" key="4">
    <source>
        <dbReference type="ARBA" id="ARBA00022692"/>
    </source>
</evidence>
<feature type="transmembrane region" description="Helical" evidence="7">
    <location>
        <begin position="6"/>
        <end position="27"/>
    </location>
</feature>
<dbReference type="Pfam" id="PF13632">
    <property type="entry name" value="Glyco_trans_2_3"/>
    <property type="match status" value="1"/>
</dbReference>
<evidence type="ECO:0000256" key="1">
    <source>
        <dbReference type="ARBA" id="ARBA00004141"/>
    </source>
</evidence>
<comment type="subcellular location">
    <subcellularLocation>
        <location evidence="1">Membrane</location>
        <topology evidence="1">Multi-pass membrane protein</topology>
    </subcellularLocation>
</comment>
<evidence type="ECO:0000259" key="8">
    <source>
        <dbReference type="Pfam" id="PF13632"/>
    </source>
</evidence>
<name>A0A7L9FIM0_9CREN</name>
<keyword evidence="3 9" id="KW-0808">Transferase</keyword>
<dbReference type="InParanoid" id="A0A7L9FIM0"/>
<dbReference type="RefSeq" id="WP_192818597.1">
    <property type="nucleotide sequence ID" value="NZ_CP062310.1"/>
</dbReference>
<dbReference type="GO" id="GO:0016020">
    <property type="term" value="C:membrane"/>
    <property type="evidence" value="ECO:0007669"/>
    <property type="project" value="UniProtKB-SubCell"/>
</dbReference>
<gene>
    <name evidence="9" type="ORF">IG193_07660</name>
</gene>
<evidence type="ECO:0000313" key="10">
    <source>
        <dbReference type="Proteomes" id="UP000594121"/>
    </source>
</evidence>
<dbReference type="AlphaFoldDB" id="A0A7L9FIM0"/>
<accession>A0A7L9FIM0</accession>
<evidence type="ECO:0000256" key="7">
    <source>
        <dbReference type="SAM" id="Phobius"/>
    </source>
</evidence>
<feature type="transmembrane region" description="Helical" evidence="7">
    <location>
        <begin position="442"/>
        <end position="460"/>
    </location>
</feature>
<evidence type="ECO:0000313" key="9">
    <source>
        <dbReference type="EMBL" id="QOJ78625.1"/>
    </source>
</evidence>
<dbReference type="Proteomes" id="UP000594121">
    <property type="component" value="Chromosome"/>
</dbReference>
<sequence length="464" mass="51202">MNPSYVALLLFFAPLYLLTAYYLVILFRAFRARERRGVSDSSNCSGCALEVVVPIKNEPIAVVKDTVLKNLQAFNSAGCLKRVVILSDDDPGYAEKLERGIGENGLVKVVRRDNPRGGRTGALDEIFASSSSDYILVLDVDGVVGSRALEGLCRELGEADAYIIPWRGYFYEKTRVAEAAAFSVNLGSSLLYRLRWLAGFYVFPLGSGTAYKRSAVLRVGGWGDNVIQDDIWMGVKLSTSGHRTALLEDGSIEVLVPSRLHTLRKQQSRWAYGTSEVLSKSLPRLLKASLPWSTRLEMIAYMMQPLQTLPAFMAFVLAPLIALIHTASDPVNIQIVNLLVLVAPLVALNAVYGYMMFRLAPEVYENGLKHYLVNLGRFTAILAVLSPHLSISALRGLLRAGFKWEVTPKGEKERALPKEKTPLLILAWSLLGATLSILTRNIYTLVISASYLVAAAYSLLRLEL</sequence>
<feature type="domain" description="Glycosyltransferase 2-like" evidence="8">
    <location>
        <begin position="134"/>
        <end position="320"/>
    </location>
</feature>
<keyword evidence="6 7" id="KW-0472">Membrane</keyword>
<dbReference type="InterPro" id="IPR001173">
    <property type="entry name" value="Glyco_trans_2-like"/>
</dbReference>
<keyword evidence="5 7" id="KW-1133">Transmembrane helix</keyword>
<dbReference type="KEGG" id="thel:IG193_07660"/>
<dbReference type="InterPro" id="IPR029044">
    <property type="entry name" value="Nucleotide-diphossugar_trans"/>
</dbReference>
<evidence type="ECO:0000256" key="5">
    <source>
        <dbReference type="ARBA" id="ARBA00022989"/>
    </source>
</evidence>
<keyword evidence="10" id="KW-1185">Reference proteome</keyword>
<feature type="transmembrane region" description="Helical" evidence="7">
    <location>
        <begin position="308"/>
        <end position="327"/>
    </location>
</feature>
<keyword evidence="2" id="KW-0328">Glycosyltransferase</keyword>
<evidence type="ECO:0000256" key="2">
    <source>
        <dbReference type="ARBA" id="ARBA00022676"/>
    </source>
</evidence>
<dbReference type="EMBL" id="CP062310">
    <property type="protein sequence ID" value="QOJ78625.1"/>
    <property type="molecule type" value="Genomic_DNA"/>
</dbReference>
<dbReference type="Gene3D" id="3.90.550.10">
    <property type="entry name" value="Spore Coat Polysaccharide Biosynthesis Protein SpsA, Chain A"/>
    <property type="match status" value="1"/>
</dbReference>
<feature type="transmembrane region" description="Helical" evidence="7">
    <location>
        <begin position="333"/>
        <end position="357"/>
    </location>
</feature>
<feature type="transmembrane region" description="Helical" evidence="7">
    <location>
        <begin position="378"/>
        <end position="398"/>
    </location>
</feature>
<keyword evidence="4 7" id="KW-0812">Transmembrane</keyword>
<dbReference type="GeneID" id="59149762"/>
<proteinExistence type="predicted"/>
<evidence type="ECO:0000256" key="6">
    <source>
        <dbReference type="ARBA" id="ARBA00023136"/>
    </source>
</evidence>
<dbReference type="PANTHER" id="PTHR43867:SF2">
    <property type="entry name" value="CELLULOSE SYNTHASE CATALYTIC SUBUNIT A [UDP-FORMING]"/>
    <property type="match status" value="1"/>
</dbReference>
<dbReference type="SUPFAM" id="SSF53448">
    <property type="entry name" value="Nucleotide-diphospho-sugar transferases"/>
    <property type="match status" value="1"/>
</dbReference>
<organism evidence="9 10">
    <name type="scientific">Infirmifilum lucidum</name>
    <dbReference type="NCBI Taxonomy" id="2776706"/>
    <lineage>
        <taxon>Archaea</taxon>
        <taxon>Thermoproteota</taxon>
        <taxon>Thermoprotei</taxon>
        <taxon>Thermofilales</taxon>
        <taxon>Thermofilaceae</taxon>
        <taxon>Infirmifilum</taxon>
    </lineage>
</organism>
<evidence type="ECO:0000256" key="3">
    <source>
        <dbReference type="ARBA" id="ARBA00022679"/>
    </source>
</evidence>